<dbReference type="Pfam" id="PF10011">
    <property type="entry name" value="DUF2254"/>
    <property type="match status" value="1"/>
</dbReference>
<feature type="transmembrane region" description="Helical" evidence="1">
    <location>
        <begin position="136"/>
        <end position="158"/>
    </location>
</feature>
<name>Q2SG21_HAHCH</name>
<dbReference type="AlphaFoldDB" id="Q2SG21"/>
<dbReference type="HOGENOM" id="CLU_032303_0_0_6"/>
<reference evidence="2 3" key="1">
    <citation type="journal article" date="2005" name="Nucleic Acids Res.">
        <title>Genomic blueprint of Hahella chejuensis, a marine microbe producing an algicidal agent.</title>
        <authorList>
            <person name="Jeong H."/>
            <person name="Yim J.H."/>
            <person name="Lee C."/>
            <person name="Choi S.-H."/>
            <person name="Park Y.K."/>
            <person name="Yoon S.H."/>
            <person name="Hur C.-G."/>
            <person name="Kang H.-Y."/>
            <person name="Kim D."/>
            <person name="Lee H.H."/>
            <person name="Park K.H."/>
            <person name="Park S.-H."/>
            <person name="Park H.-S."/>
            <person name="Lee H.K."/>
            <person name="Oh T.K."/>
            <person name="Kim J.F."/>
        </authorList>
    </citation>
    <scope>NUCLEOTIDE SEQUENCE [LARGE SCALE GENOMIC DNA]</scope>
    <source>
        <strain evidence="2 3">KCTC 2396</strain>
    </source>
</reference>
<sequence>MLDKLEFILNRIRERLWVKPLIVCLLSIAAALASRAADSFGAEMGLEQWTPEVSKESLVELLKICAASMLVIATLAVASMVSAYASAASTATPRTFALVIADDVSQNALSTFIGAFIFSIVALVALMNGYYGNSGRFVLCAITLAILALVIVTFVRWVDRIARLGRLGAVIEKVETATAHSLKRRRSQPTMRCAAISGSSDDGQPVFTQQVGYVQHIEYDKLQARAKKHDIHIRVAALPGAFVCPGAPIAFILGGDNDNPDNKDQGDGGDTKLNAKTVEEAFVIGRNRLFDEDPCFGFTVLSEIAIRGLSPAVNDPGTARDIVGAMGRLFVLWMEPDAKKTVEDSCEFDRVQVPELSLWDMFDDAFTAIAREGADAPMVHLRLQETLYALAHFADGAMRDMAVKHSRLALARVEQRLTLEDDLEVIRKTGLCGELSSEGDDRRP</sequence>
<evidence type="ECO:0000313" key="2">
    <source>
        <dbReference type="EMBL" id="ABC30403.1"/>
    </source>
</evidence>
<evidence type="ECO:0000313" key="3">
    <source>
        <dbReference type="Proteomes" id="UP000000238"/>
    </source>
</evidence>
<feature type="transmembrane region" description="Helical" evidence="1">
    <location>
        <begin position="108"/>
        <end position="130"/>
    </location>
</feature>
<evidence type="ECO:0000256" key="1">
    <source>
        <dbReference type="SAM" id="Phobius"/>
    </source>
</evidence>
<dbReference type="EMBL" id="CP000155">
    <property type="protein sequence ID" value="ABC30403.1"/>
    <property type="molecule type" value="Genomic_DNA"/>
</dbReference>
<dbReference type="Proteomes" id="UP000000238">
    <property type="component" value="Chromosome"/>
</dbReference>
<accession>Q2SG21</accession>
<keyword evidence="1" id="KW-0472">Membrane</keyword>
<dbReference type="RefSeq" id="WP_011397471.1">
    <property type="nucleotide sequence ID" value="NC_007645.1"/>
</dbReference>
<proteinExistence type="predicted"/>
<keyword evidence="3" id="KW-1185">Reference proteome</keyword>
<dbReference type="KEGG" id="hch:HCH_03663"/>
<dbReference type="InterPro" id="IPR018723">
    <property type="entry name" value="DUF2254_membrane"/>
</dbReference>
<feature type="transmembrane region" description="Helical" evidence="1">
    <location>
        <begin position="61"/>
        <end position="87"/>
    </location>
</feature>
<organism evidence="2 3">
    <name type="scientific">Hahella chejuensis (strain KCTC 2396)</name>
    <dbReference type="NCBI Taxonomy" id="349521"/>
    <lineage>
        <taxon>Bacteria</taxon>
        <taxon>Pseudomonadati</taxon>
        <taxon>Pseudomonadota</taxon>
        <taxon>Gammaproteobacteria</taxon>
        <taxon>Oceanospirillales</taxon>
        <taxon>Hahellaceae</taxon>
        <taxon>Hahella</taxon>
    </lineage>
</organism>
<protein>
    <submittedName>
        <fullName evidence="2">Predicted membrane protein</fullName>
    </submittedName>
</protein>
<keyword evidence="1" id="KW-0812">Transmembrane</keyword>
<keyword evidence="1" id="KW-1133">Transmembrane helix</keyword>
<dbReference type="OrthoDB" id="2955631at2"/>
<dbReference type="eggNOG" id="COG4325">
    <property type="taxonomic scope" value="Bacteria"/>
</dbReference>
<gene>
    <name evidence="2" type="ordered locus">HCH_03663</name>
</gene>
<dbReference type="STRING" id="349521.HCH_03663"/>